<gene>
    <name evidence="2" type="ORF">SCF082_LOCUS14242</name>
</gene>
<evidence type="ECO:0000313" key="3">
    <source>
        <dbReference type="Proteomes" id="UP001642464"/>
    </source>
</evidence>
<feature type="compositionally biased region" description="Basic residues" evidence="1">
    <location>
        <begin position="711"/>
        <end position="722"/>
    </location>
</feature>
<evidence type="ECO:0000313" key="2">
    <source>
        <dbReference type="EMBL" id="CAK9018809.1"/>
    </source>
</evidence>
<protein>
    <submittedName>
        <fullName evidence="2">Uncharacterized protein</fullName>
    </submittedName>
</protein>
<comment type="caution">
    <text evidence="2">The sequence shown here is derived from an EMBL/GenBank/DDBJ whole genome shotgun (WGS) entry which is preliminary data.</text>
</comment>
<dbReference type="EMBL" id="CAXAMM010008891">
    <property type="protein sequence ID" value="CAK9018809.1"/>
    <property type="molecule type" value="Genomic_DNA"/>
</dbReference>
<keyword evidence="3" id="KW-1185">Reference proteome</keyword>
<name>A0ABP0JWG7_9DINO</name>
<dbReference type="Proteomes" id="UP001642464">
    <property type="component" value="Unassembled WGS sequence"/>
</dbReference>
<proteinExistence type="predicted"/>
<reference evidence="2 3" key="1">
    <citation type="submission" date="2024-02" db="EMBL/GenBank/DDBJ databases">
        <authorList>
            <person name="Chen Y."/>
            <person name="Shah S."/>
            <person name="Dougan E. K."/>
            <person name="Thang M."/>
            <person name="Chan C."/>
        </authorList>
    </citation>
    <scope>NUCLEOTIDE SEQUENCE [LARGE SCALE GENOMIC DNA]</scope>
</reference>
<feature type="region of interest" description="Disordered" evidence="1">
    <location>
        <begin position="700"/>
        <end position="722"/>
    </location>
</feature>
<evidence type="ECO:0000256" key="1">
    <source>
        <dbReference type="SAM" id="MobiDB-lite"/>
    </source>
</evidence>
<sequence>MSLDEETRKLIERRIQRAEQGYLVSETTALLRELEEKNLAYRAQIQPRFVHIHPLNRDGMGCGGKDVHALLSDIVSVGFDWSQPQPVAVELGSAAEIADVTAFNKKLVMLSGTDKHTSLAPVEPGTVKYASLSSSHTNMALRLFAASMPHLGDEVLLVDGKLSLHQLRSHDANFGEAADKGLMWTIVSNTVMVAYPTLAHILQQAFNTSSQLQRKEGEMQLFRRLLKAWQMETSKTPKATAISFHDVRDQILRSKPACAASVPFMWNFMLKFGGGHDGKDLLESENLVKSVASSQRILGPQFWDYLSQEVRGGEPLLRVRHAAFRLAYIADENTVVLADVKRLFSQASLNLSVAAEKLMQEMRELGSDLPYNAWTELLLFEHECIKVILDKKDRFKSLEHCAQACVMKVKEVDGRELTTKWASFQEDDGARHEMRAYDGRGNLISKAKLIEEAGFVVGSHVVRKADETEAKIVGFEGDNVVITISDGLLSGRCKVHVRSFLNREWSKYTPKKEKSVIATLWQHQPQFNDEFIHAYLRGVAMVEIIGHSTEYHETTKHLTVYAKPIKSVVANKPFEKGTLKLVPGTTKFYGFPDGQEPTSNCLVPLGTLVKNDDDVPVNFYLGPQMDLPKMGRGFAPPFWFVTTTEKEEDANMKILPDLSTYVQHDNKLEDVEIVLPLMVNTKDVDANENLICFREPRSSEQSLEEIVRYSPLKKRRTGKQPE</sequence>
<accession>A0ABP0JWG7</accession>
<organism evidence="2 3">
    <name type="scientific">Durusdinium trenchii</name>
    <dbReference type="NCBI Taxonomy" id="1381693"/>
    <lineage>
        <taxon>Eukaryota</taxon>
        <taxon>Sar</taxon>
        <taxon>Alveolata</taxon>
        <taxon>Dinophyceae</taxon>
        <taxon>Suessiales</taxon>
        <taxon>Symbiodiniaceae</taxon>
        <taxon>Durusdinium</taxon>
    </lineage>
</organism>